<accession>A0A2Z5QXK3</accession>
<dbReference type="GO" id="GO:0006085">
    <property type="term" value="P:acetyl-CoA biosynthetic process"/>
    <property type="evidence" value="ECO:0007669"/>
    <property type="project" value="TreeGrafter"/>
</dbReference>
<keyword evidence="4" id="KW-1185">Reference proteome</keyword>
<dbReference type="SUPFAM" id="SSF56801">
    <property type="entry name" value="Acetyl-CoA synthetase-like"/>
    <property type="match status" value="1"/>
</dbReference>
<dbReference type="KEGG" id="raj:RA11412_0774"/>
<evidence type="ECO:0000313" key="4">
    <source>
        <dbReference type="Proteomes" id="UP000250241"/>
    </source>
</evidence>
<dbReference type="Gene3D" id="3.30.300.30">
    <property type="match status" value="1"/>
</dbReference>
<dbReference type="InterPro" id="IPR025110">
    <property type="entry name" value="AMP-bd_C"/>
</dbReference>
<dbReference type="PANTHER" id="PTHR24095">
    <property type="entry name" value="ACETYL-COENZYME A SYNTHETASE"/>
    <property type="match status" value="1"/>
</dbReference>
<feature type="domain" description="AMP-binding enzyme C-terminal" evidence="2">
    <location>
        <begin position="61"/>
        <end position="141"/>
    </location>
</feature>
<sequence>MARTVWGDPQRYLNSYWKHYGTRGWFLAGDGAKVDDEGNVYILGRIDDVINISGHRLSTIEIESALVTHPAVVEAGVCPVEDELTGHQAVAYVTLTDEGRALTEDELKAALTEHVREHIGPIAKPKDVVAVADIPKTRSGKITRRLLGELYQGHKLGDISSLQNEEALGAIAQVLVDTGRVNPDAFTEEQAAA</sequence>
<evidence type="ECO:0000259" key="2">
    <source>
        <dbReference type="Pfam" id="PF13193"/>
    </source>
</evidence>
<evidence type="ECO:0000256" key="1">
    <source>
        <dbReference type="ARBA" id="ARBA00013275"/>
    </source>
</evidence>
<evidence type="ECO:0000313" key="3">
    <source>
        <dbReference type="EMBL" id="BAV87073.1"/>
    </source>
</evidence>
<reference evidence="3 4" key="1">
    <citation type="submission" date="2016-10" db="EMBL/GenBank/DDBJ databases">
        <title>Genome sequence of Rothia aeria strain JCM11412.</title>
        <authorList>
            <person name="Nambu T."/>
        </authorList>
    </citation>
    <scope>NUCLEOTIDE SEQUENCE [LARGE SCALE GENOMIC DNA]</scope>
    <source>
        <strain evidence="3 4">JCM 11412</strain>
    </source>
</reference>
<protein>
    <recommendedName>
        <fullName evidence="1">acetate--CoA ligase</fullName>
        <ecNumber evidence="1">6.2.1.1</ecNumber>
    </recommendedName>
</protein>
<dbReference type="Gene3D" id="3.40.50.12780">
    <property type="entry name" value="N-terminal domain of ligase-like"/>
    <property type="match status" value="1"/>
</dbReference>
<dbReference type="Proteomes" id="UP000250241">
    <property type="component" value="Chromosome"/>
</dbReference>
<dbReference type="InterPro" id="IPR045851">
    <property type="entry name" value="AMP-bd_C_sf"/>
</dbReference>
<dbReference type="GO" id="GO:0003987">
    <property type="term" value="F:acetate-CoA ligase activity"/>
    <property type="evidence" value="ECO:0007669"/>
    <property type="project" value="UniProtKB-EC"/>
</dbReference>
<proteinExistence type="predicted"/>
<dbReference type="AlphaFoldDB" id="A0A2Z5QXK3"/>
<dbReference type="Pfam" id="PF13193">
    <property type="entry name" value="AMP-binding_C"/>
    <property type="match status" value="1"/>
</dbReference>
<organism evidence="3 4">
    <name type="scientific">Rothia aeria</name>
    <dbReference type="NCBI Taxonomy" id="172042"/>
    <lineage>
        <taxon>Bacteria</taxon>
        <taxon>Bacillati</taxon>
        <taxon>Actinomycetota</taxon>
        <taxon>Actinomycetes</taxon>
        <taxon>Micrococcales</taxon>
        <taxon>Micrococcaceae</taxon>
        <taxon>Rothia</taxon>
    </lineage>
</organism>
<name>A0A2Z5QXK3_9MICC</name>
<gene>
    <name evidence="3" type="ORF">RA11412_0774</name>
</gene>
<dbReference type="PANTHER" id="PTHR24095:SF14">
    <property type="entry name" value="ACETYL-COENZYME A SYNTHETASE 1"/>
    <property type="match status" value="1"/>
</dbReference>
<dbReference type="EMBL" id="AP017895">
    <property type="protein sequence ID" value="BAV87073.1"/>
    <property type="molecule type" value="Genomic_DNA"/>
</dbReference>
<dbReference type="InterPro" id="IPR042099">
    <property type="entry name" value="ANL_N_sf"/>
</dbReference>
<dbReference type="EC" id="6.2.1.1" evidence="1"/>